<dbReference type="InterPro" id="IPR055414">
    <property type="entry name" value="LRR_R13L4/SHOC2-like"/>
</dbReference>
<dbReference type="PANTHER" id="PTHR23155:SF1135">
    <property type="entry name" value="OS08G0246300 PROTEIN"/>
    <property type="match status" value="1"/>
</dbReference>
<sequence>MVKVSTLFDVLYELHWCSLCLRHQINNNITDLEPLEKELPQSILVKCGGLPKVIDAVAEWYNKSFDGRKYLKLKDINDNFMKKLEGFHSLRGLFSWMQSYLETCRDDPKPCIFYLPVFPIGHNIRFRRLRWRWIAEGYLRGTSSHTEKKNVKRLLKDLLEFSMIQLQSSSKSEQCQVNGFFHEYISSRPMEDNLVLALEGNCSLRSQQVGQHLTIRYMEDTDKNVYESTDFSRLRFVTVFGKCRPFMFDPEKIKMRHVWVMDLEDALDVSNADIDHIMELLPRLKFLSIRRCRDVTRLSMSIGGLKQLQTLDVRDTLIARLPEAILRLHHGMKVAKWSNAHSKHPEKMLQRLQHHQQKMLQ</sequence>
<dbReference type="EMBL" id="MU629864">
    <property type="protein sequence ID" value="KAJ1254897.1"/>
    <property type="molecule type" value="Genomic_DNA"/>
</dbReference>
<name>A0A9W7XA53_9POAL</name>
<gene>
    <name evidence="6" type="ORF">BS78_K310700</name>
</gene>
<evidence type="ECO:0000313" key="6">
    <source>
        <dbReference type="EMBL" id="KAJ1254897.1"/>
    </source>
</evidence>
<dbReference type="InterPro" id="IPR036388">
    <property type="entry name" value="WH-like_DNA-bd_sf"/>
</dbReference>
<feature type="compositionally biased region" description="Basic residues" evidence="3">
    <location>
        <begin position="352"/>
        <end position="361"/>
    </location>
</feature>
<dbReference type="InterPro" id="IPR032675">
    <property type="entry name" value="LRR_dom_sf"/>
</dbReference>
<dbReference type="Gene3D" id="1.10.10.10">
    <property type="entry name" value="Winged helix-like DNA-binding domain superfamily/Winged helix DNA-binding domain"/>
    <property type="match status" value="1"/>
</dbReference>
<keyword evidence="7" id="KW-1185">Reference proteome</keyword>
<evidence type="ECO:0008006" key="8">
    <source>
        <dbReference type="Google" id="ProtNLM"/>
    </source>
</evidence>
<dbReference type="OrthoDB" id="691131at2759"/>
<reference evidence="6 7" key="1">
    <citation type="submission" date="2022-10" db="EMBL/GenBank/DDBJ databases">
        <title>WGS assembly of Paspalum vaginatum 540-79.</title>
        <authorList>
            <person name="Sun G."/>
            <person name="Wase N."/>
            <person name="Shu S."/>
            <person name="Jenkins J."/>
            <person name="Zhou B."/>
            <person name="Torres-Rodriguez J."/>
            <person name="Chen C."/>
            <person name="Sandor L."/>
            <person name="Plott C."/>
            <person name="Yoshinga Y."/>
            <person name="Daum C."/>
            <person name="Qi P."/>
            <person name="Barry K."/>
            <person name="Lipzen A."/>
            <person name="Berry L."/>
            <person name="Pedersen C."/>
            <person name="Gottilla T."/>
            <person name="Foltz A."/>
            <person name="Yu H."/>
            <person name="O'Malley R."/>
            <person name="Zhang C."/>
            <person name="Devos K."/>
            <person name="Sigmon B."/>
            <person name="Yu B."/>
            <person name="Obata T."/>
            <person name="Schmutz J."/>
            <person name="Schnable J."/>
        </authorList>
    </citation>
    <scope>NUCLEOTIDE SEQUENCE [LARGE SCALE GENOMIC DNA]</scope>
    <source>
        <strain evidence="7">cv. 540-79</strain>
    </source>
</reference>
<dbReference type="AlphaFoldDB" id="A0A9W7XA53"/>
<evidence type="ECO:0000256" key="1">
    <source>
        <dbReference type="ARBA" id="ARBA00022737"/>
    </source>
</evidence>
<comment type="caution">
    <text evidence="6">The sequence shown here is derived from an EMBL/GenBank/DDBJ whole genome shotgun (WGS) entry which is preliminary data.</text>
</comment>
<dbReference type="Pfam" id="PF23598">
    <property type="entry name" value="LRR_14"/>
    <property type="match status" value="1"/>
</dbReference>
<evidence type="ECO:0000259" key="5">
    <source>
        <dbReference type="Pfam" id="PF23598"/>
    </source>
</evidence>
<proteinExistence type="predicted"/>
<feature type="domain" description="Disease resistance R13L4/SHOC-2-like LRR" evidence="5">
    <location>
        <begin position="234"/>
        <end position="332"/>
    </location>
</feature>
<dbReference type="SUPFAM" id="SSF52047">
    <property type="entry name" value="RNI-like"/>
    <property type="match status" value="1"/>
</dbReference>
<evidence type="ECO:0000256" key="3">
    <source>
        <dbReference type="SAM" id="MobiDB-lite"/>
    </source>
</evidence>
<dbReference type="Pfam" id="PF23559">
    <property type="entry name" value="WHD_DRP"/>
    <property type="match status" value="1"/>
</dbReference>
<feature type="region of interest" description="Disordered" evidence="3">
    <location>
        <begin position="339"/>
        <end position="361"/>
    </location>
</feature>
<dbReference type="InterPro" id="IPR058922">
    <property type="entry name" value="WHD_DRP"/>
</dbReference>
<keyword evidence="2" id="KW-0611">Plant defense</keyword>
<evidence type="ECO:0000256" key="2">
    <source>
        <dbReference type="ARBA" id="ARBA00022821"/>
    </source>
</evidence>
<evidence type="ECO:0000259" key="4">
    <source>
        <dbReference type="Pfam" id="PF23559"/>
    </source>
</evidence>
<dbReference type="GO" id="GO:0098542">
    <property type="term" value="P:defense response to other organism"/>
    <property type="evidence" value="ECO:0007669"/>
    <property type="project" value="TreeGrafter"/>
</dbReference>
<dbReference type="Gene3D" id="3.80.10.10">
    <property type="entry name" value="Ribonuclease Inhibitor"/>
    <property type="match status" value="1"/>
</dbReference>
<organism evidence="6 7">
    <name type="scientific">Paspalum vaginatum</name>
    <name type="common">seashore paspalum</name>
    <dbReference type="NCBI Taxonomy" id="158149"/>
    <lineage>
        <taxon>Eukaryota</taxon>
        <taxon>Viridiplantae</taxon>
        <taxon>Streptophyta</taxon>
        <taxon>Embryophyta</taxon>
        <taxon>Tracheophyta</taxon>
        <taxon>Spermatophyta</taxon>
        <taxon>Magnoliopsida</taxon>
        <taxon>Liliopsida</taxon>
        <taxon>Poales</taxon>
        <taxon>Poaceae</taxon>
        <taxon>PACMAD clade</taxon>
        <taxon>Panicoideae</taxon>
        <taxon>Andropogonodae</taxon>
        <taxon>Paspaleae</taxon>
        <taxon>Paspalinae</taxon>
        <taxon>Paspalum</taxon>
    </lineage>
</organism>
<evidence type="ECO:0000313" key="7">
    <source>
        <dbReference type="Proteomes" id="UP001164776"/>
    </source>
</evidence>
<dbReference type="PANTHER" id="PTHR23155">
    <property type="entry name" value="DISEASE RESISTANCE PROTEIN RP"/>
    <property type="match status" value="1"/>
</dbReference>
<dbReference type="InterPro" id="IPR044974">
    <property type="entry name" value="Disease_R_plants"/>
</dbReference>
<dbReference type="Proteomes" id="UP001164776">
    <property type="component" value="Unassembled WGS sequence"/>
</dbReference>
<accession>A0A9W7XA53</accession>
<feature type="domain" description="Disease resistance protein winged helix" evidence="4">
    <location>
        <begin position="117"/>
        <end position="183"/>
    </location>
</feature>
<keyword evidence="1" id="KW-0677">Repeat</keyword>
<protein>
    <recommendedName>
        <fullName evidence="8">NB-ARC domain-containing protein</fullName>
    </recommendedName>
</protein>